<dbReference type="KEGG" id="paco:AACT_0961"/>
<proteinExistence type="predicted"/>
<accession>A0A6M8EA55</accession>
<sequence length="97" mass="11551">MTMKVGMRELARNSNILDGYDYVEVEDKKTHEYKGLFISPKYADEFKAFLEEKIAKNMQEKLDRIEEFAGKGRIHERFNNLTSREIREKIAQEKYAQ</sequence>
<evidence type="ECO:0000313" key="2">
    <source>
        <dbReference type="Proteomes" id="UP000503483"/>
    </source>
</evidence>
<keyword evidence="2" id="KW-1185">Reference proteome</keyword>
<organism evidence="1 2">
    <name type="scientific">Arcobacter acticola</name>
    <dbReference type="NCBI Taxonomy" id="1849015"/>
    <lineage>
        <taxon>Bacteria</taxon>
        <taxon>Pseudomonadati</taxon>
        <taxon>Campylobacterota</taxon>
        <taxon>Epsilonproteobacteria</taxon>
        <taxon>Campylobacterales</taxon>
        <taxon>Arcobacteraceae</taxon>
        <taxon>Arcobacter</taxon>
    </lineage>
</organism>
<evidence type="ECO:0000313" key="1">
    <source>
        <dbReference type="EMBL" id="QKE28153.1"/>
    </source>
</evidence>
<dbReference type="EMBL" id="CP042652">
    <property type="protein sequence ID" value="QKE28153.1"/>
    <property type="molecule type" value="Genomic_DNA"/>
</dbReference>
<name>A0A6M8EA55_9BACT</name>
<gene>
    <name evidence="1" type="ORF">AACT_0961</name>
</gene>
<dbReference type="AlphaFoldDB" id="A0A6M8EA55"/>
<dbReference type="RefSeq" id="WP_172125480.1">
    <property type="nucleotide sequence ID" value="NZ_CP042652.1"/>
</dbReference>
<dbReference type="Proteomes" id="UP000503483">
    <property type="component" value="Chromosome"/>
</dbReference>
<reference evidence="1 2" key="1">
    <citation type="submission" date="2019-08" db="EMBL/GenBank/DDBJ databases">
        <title>Complete genome sequence of Arcobacter acticola.</title>
        <authorList>
            <person name="Miller W."/>
        </authorList>
    </citation>
    <scope>NUCLEOTIDE SEQUENCE [LARGE SCALE GENOMIC DNA]</scope>
    <source>
        <strain evidence="1 2">KCTC 52212</strain>
    </source>
</reference>
<protein>
    <submittedName>
        <fullName evidence="1">Uncharacterized protein</fullName>
    </submittedName>
</protein>